<proteinExistence type="predicted"/>
<dbReference type="Proteomes" id="UP000024635">
    <property type="component" value="Unassembled WGS sequence"/>
</dbReference>
<evidence type="ECO:0000313" key="1">
    <source>
        <dbReference type="EMBL" id="EYC09116.1"/>
    </source>
</evidence>
<evidence type="ECO:0000313" key="2">
    <source>
        <dbReference type="Proteomes" id="UP000024635"/>
    </source>
</evidence>
<gene>
    <name evidence="1" type="primary">Acey_s0062.g3367</name>
    <name evidence="1" type="ORF">Y032_0062g3367</name>
</gene>
<dbReference type="OrthoDB" id="5848624at2759"/>
<protein>
    <submittedName>
        <fullName evidence="1">Uncharacterized protein</fullName>
    </submittedName>
</protein>
<reference evidence="2" key="1">
    <citation type="journal article" date="2015" name="Nat. Genet.">
        <title>The genome and transcriptome of the zoonotic hookworm Ancylostoma ceylanicum identify infection-specific gene families.</title>
        <authorList>
            <person name="Schwarz E.M."/>
            <person name="Hu Y."/>
            <person name="Antoshechkin I."/>
            <person name="Miller M.M."/>
            <person name="Sternberg P.W."/>
            <person name="Aroian R.V."/>
        </authorList>
    </citation>
    <scope>NUCLEOTIDE SEQUENCE</scope>
    <source>
        <strain evidence="2">HY135</strain>
    </source>
</reference>
<keyword evidence="2" id="KW-1185">Reference proteome</keyword>
<dbReference type="EMBL" id="JARK01001398">
    <property type="protein sequence ID" value="EYC09116.1"/>
    <property type="molecule type" value="Genomic_DNA"/>
</dbReference>
<sequence>MSQLPVTRSAHLPWPFGRFWPATKEGERRLSVMETKMPRWMAGITRVDRIRYEKICEPFGIAPIADKLRETRLDGTATFCAPTKTPSAK</sequence>
<accession>A0A016U2D2</accession>
<dbReference type="AlphaFoldDB" id="A0A016U2D2"/>
<name>A0A016U2D2_9BILA</name>
<comment type="caution">
    <text evidence="1">The sequence shown here is derived from an EMBL/GenBank/DDBJ whole genome shotgun (WGS) entry which is preliminary data.</text>
</comment>
<organism evidence="1 2">
    <name type="scientific">Ancylostoma ceylanicum</name>
    <dbReference type="NCBI Taxonomy" id="53326"/>
    <lineage>
        <taxon>Eukaryota</taxon>
        <taxon>Metazoa</taxon>
        <taxon>Ecdysozoa</taxon>
        <taxon>Nematoda</taxon>
        <taxon>Chromadorea</taxon>
        <taxon>Rhabditida</taxon>
        <taxon>Rhabditina</taxon>
        <taxon>Rhabditomorpha</taxon>
        <taxon>Strongyloidea</taxon>
        <taxon>Ancylostomatidae</taxon>
        <taxon>Ancylostomatinae</taxon>
        <taxon>Ancylostoma</taxon>
    </lineage>
</organism>